<keyword evidence="2 3" id="KW-0690">Ribosome biogenesis</keyword>
<proteinExistence type="inferred from homology"/>
<dbReference type="STRING" id="483218.BACPEC_01457"/>
<evidence type="ECO:0000259" key="5">
    <source>
        <dbReference type="Pfam" id="PF17384"/>
    </source>
</evidence>
<dbReference type="GO" id="GO:0005829">
    <property type="term" value="C:cytosol"/>
    <property type="evidence" value="ECO:0007669"/>
    <property type="project" value="TreeGrafter"/>
</dbReference>
<dbReference type="CDD" id="cd01734">
    <property type="entry name" value="YlxS_C"/>
    <property type="match status" value="1"/>
</dbReference>
<feature type="domain" description="Ribosome maturation factor RimP N-terminal" evidence="4">
    <location>
        <begin position="14"/>
        <end position="85"/>
    </location>
</feature>
<dbReference type="AlphaFoldDB" id="B7ATI5"/>
<dbReference type="FunFam" id="3.30.300.70:FF:000001">
    <property type="entry name" value="Ribosome maturation factor RimP"/>
    <property type="match status" value="1"/>
</dbReference>
<keyword evidence="1 3" id="KW-0963">Cytoplasm</keyword>
<evidence type="ECO:0000256" key="1">
    <source>
        <dbReference type="ARBA" id="ARBA00022490"/>
    </source>
</evidence>
<dbReference type="InterPro" id="IPR028998">
    <property type="entry name" value="RimP_C"/>
</dbReference>
<dbReference type="PANTHER" id="PTHR33867">
    <property type="entry name" value="RIBOSOME MATURATION FACTOR RIMP"/>
    <property type="match status" value="1"/>
</dbReference>
<name>B7ATI5_9FIRM</name>
<reference evidence="6 7" key="2">
    <citation type="submission" date="2008-11" db="EMBL/GenBank/DDBJ databases">
        <authorList>
            <person name="Fulton L."/>
            <person name="Clifton S."/>
            <person name="Fulton B."/>
            <person name="Xu J."/>
            <person name="Minx P."/>
            <person name="Pepin K.H."/>
            <person name="Johnson M."/>
            <person name="Bhonagiri V."/>
            <person name="Nash W.E."/>
            <person name="Mardis E.R."/>
            <person name="Wilson R.K."/>
        </authorList>
    </citation>
    <scope>NUCLEOTIDE SEQUENCE [LARGE SCALE GENOMIC DNA]</scope>
    <source>
        <strain evidence="6 7">ATCC 43243</strain>
    </source>
</reference>
<dbReference type="GO" id="GO:0000028">
    <property type="term" value="P:ribosomal small subunit assembly"/>
    <property type="evidence" value="ECO:0007669"/>
    <property type="project" value="TreeGrafter"/>
</dbReference>
<protein>
    <recommendedName>
        <fullName evidence="3">Ribosome maturation factor RimP</fullName>
    </recommendedName>
</protein>
<comment type="similarity">
    <text evidence="3">Belongs to the RimP family.</text>
</comment>
<dbReference type="HAMAP" id="MF_01077">
    <property type="entry name" value="RimP"/>
    <property type="match status" value="1"/>
</dbReference>
<dbReference type="PANTHER" id="PTHR33867:SF1">
    <property type="entry name" value="RIBOSOME MATURATION FACTOR RIMP"/>
    <property type="match status" value="1"/>
</dbReference>
<organism evidence="6 7">
    <name type="scientific">[Bacteroides] pectinophilus ATCC 43243</name>
    <dbReference type="NCBI Taxonomy" id="483218"/>
    <lineage>
        <taxon>Bacteria</taxon>
        <taxon>Bacillati</taxon>
        <taxon>Bacillota</taxon>
        <taxon>Clostridia</taxon>
        <taxon>Eubacteriales</taxon>
    </lineage>
</organism>
<evidence type="ECO:0000313" key="7">
    <source>
        <dbReference type="Proteomes" id="UP000003136"/>
    </source>
</evidence>
<sequence>MSKRETYEKKTEELITPLIDAEGFELVDVEYVKEGADWYLRVYIDKDGGITVNDCEKISRAFNEILDREDYIDDAYIFEVSSPGLLRPLKKDKDYQRNLGKLLEVKLFAPLNGVKEFEAELKSYDKESATLVMDDDTEVTVKRSEISLIRPAIEF</sequence>
<dbReference type="Pfam" id="PF17384">
    <property type="entry name" value="DUF150_C"/>
    <property type="match status" value="1"/>
</dbReference>
<feature type="domain" description="Ribosome maturation factor RimP C-terminal" evidence="5">
    <location>
        <begin position="89"/>
        <end position="155"/>
    </location>
</feature>
<dbReference type="InterPro" id="IPR003728">
    <property type="entry name" value="Ribosome_maturation_RimP"/>
</dbReference>
<dbReference type="Proteomes" id="UP000003136">
    <property type="component" value="Unassembled WGS sequence"/>
</dbReference>
<dbReference type="HOGENOM" id="CLU_070525_2_0_9"/>
<evidence type="ECO:0000259" key="4">
    <source>
        <dbReference type="Pfam" id="PF02576"/>
    </source>
</evidence>
<dbReference type="SUPFAM" id="SSF75420">
    <property type="entry name" value="YhbC-like, N-terminal domain"/>
    <property type="match status" value="1"/>
</dbReference>
<evidence type="ECO:0000256" key="2">
    <source>
        <dbReference type="ARBA" id="ARBA00022517"/>
    </source>
</evidence>
<dbReference type="Pfam" id="PF02576">
    <property type="entry name" value="RimP_N"/>
    <property type="match status" value="1"/>
</dbReference>
<dbReference type="Gene3D" id="3.30.300.70">
    <property type="entry name" value="RimP-like superfamily, N-terminal"/>
    <property type="match status" value="1"/>
</dbReference>
<reference evidence="6 7" key="1">
    <citation type="submission" date="2008-11" db="EMBL/GenBank/DDBJ databases">
        <title>Draft genome sequence of Bacteroides pectinophilus (ATCC 43243).</title>
        <authorList>
            <person name="Sudarsanam P."/>
            <person name="Ley R."/>
            <person name="Guruge J."/>
            <person name="Turnbaugh P.J."/>
            <person name="Mahowald M."/>
            <person name="Liep D."/>
            <person name="Gordon J."/>
        </authorList>
    </citation>
    <scope>NUCLEOTIDE SEQUENCE [LARGE SCALE GENOMIC DNA]</scope>
    <source>
        <strain evidence="6 7">ATCC 43243</strain>
    </source>
</reference>
<comment type="subcellular location">
    <subcellularLocation>
        <location evidence="3">Cytoplasm</location>
    </subcellularLocation>
</comment>
<dbReference type="EMBL" id="ABVQ01000036">
    <property type="protein sequence ID" value="EEC56969.1"/>
    <property type="molecule type" value="Genomic_DNA"/>
</dbReference>
<dbReference type="SUPFAM" id="SSF74942">
    <property type="entry name" value="YhbC-like, C-terminal domain"/>
    <property type="match status" value="1"/>
</dbReference>
<comment type="function">
    <text evidence="3">Required for maturation of 30S ribosomal subunits.</text>
</comment>
<evidence type="ECO:0000313" key="6">
    <source>
        <dbReference type="EMBL" id="EEC56969.1"/>
    </source>
</evidence>
<dbReference type="InterPro" id="IPR028989">
    <property type="entry name" value="RimP_N"/>
</dbReference>
<evidence type="ECO:0000256" key="3">
    <source>
        <dbReference type="HAMAP-Rule" id="MF_01077"/>
    </source>
</evidence>
<dbReference type="InterPro" id="IPR035956">
    <property type="entry name" value="RimP_N_sf"/>
</dbReference>
<keyword evidence="7" id="KW-1185">Reference proteome</keyword>
<dbReference type="GO" id="GO:0006412">
    <property type="term" value="P:translation"/>
    <property type="evidence" value="ECO:0007669"/>
    <property type="project" value="TreeGrafter"/>
</dbReference>
<dbReference type="Gene3D" id="2.30.30.180">
    <property type="entry name" value="Ribosome maturation factor RimP, C-terminal domain"/>
    <property type="match status" value="1"/>
</dbReference>
<dbReference type="eggNOG" id="COG0779">
    <property type="taxonomic scope" value="Bacteria"/>
</dbReference>
<gene>
    <name evidence="3" type="primary">rimP</name>
    <name evidence="6" type="ORF">BACPEC_01457</name>
</gene>
<accession>B7ATI5</accession>
<dbReference type="InterPro" id="IPR036847">
    <property type="entry name" value="RimP_C_sf"/>
</dbReference>